<sequence length="480" mass="52851">MKFSQFRIPHVFIFLFQIIIFCSILSYIIPSGRFDREKKVIHKIEQSVVVSGSYTEIPKNISFKGVLIGENVEKHASPNSLFSILTSVPKGLTQSATLIFFIFILGAVFNLIVETKTIHAFLCELIKKFSKNPTLLFFLIYLTISTGSAFMGISIELIPLIPILIMLAKQKGYDPMFGFALGVLPVYIGWSTATTNPFTVQIAQQIAELPIGSGFGLRFIIFIIGIIIGFSYLMRYGNNVKRKKITSLTSNDTNEIDSQDEIKNVKLTSTHILILLVLMVGYALILSAVQFMGWGLIEMSAGFIAIGIAVIFISGWSGNKSMEVFIEGLKSMIIPALIVGVARGISIVMVDSQIMDSILFYFSSTLANQSQSVAVSGMLVFQSFLNFFIPSASGQALVSMPLMTPLSDLLGISRQTAVLAFVFGDGFSNMVIPTNGVLMAMLGIGKISFGKWIRFVLPVFWVLIILAIITVILAVRIQYN</sequence>
<name>A0A4Y8AVV2_9FLAO</name>
<keyword evidence="3 6" id="KW-0812">Transmembrane</keyword>
<dbReference type="EMBL" id="SNQI01000001">
    <property type="protein sequence ID" value="TEW76630.1"/>
    <property type="molecule type" value="Genomic_DNA"/>
</dbReference>
<keyword evidence="2" id="KW-1003">Cell membrane</keyword>
<feature type="transmembrane region" description="Helical" evidence="6">
    <location>
        <begin position="215"/>
        <end position="234"/>
    </location>
</feature>
<keyword evidence="4 6" id="KW-1133">Transmembrane helix</keyword>
<dbReference type="Proteomes" id="UP000298517">
    <property type="component" value="Unassembled WGS sequence"/>
</dbReference>
<dbReference type="PANTHER" id="PTHR43652">
    <property type="entry name" value="BASIC AMINO ACID ANTIPORTER YFCC-RELATED"/>
    <property type="match status" value="1"/>
</dbReference>
<feature type="transmembrane region" description="Helical" evidence="6">
    <location>
        <begin position="409"/>
        <end position="432"/>
    </location>
</feature>
<feature type="transmembrane region" description="Helical" evidence="6">
    <location>
        <begin position="452"/>
        <end position="475"/>
    </location>
</feature>
<feature type="transmembrane region" description="Helical" evidence="6">
    <location>
        <begin position="134"/>
        <end position="167"/>
    </location>
</feature>
<comment type="subcellular location">
    <subcellularLocation>
        <location evidence="1">Cell membrane</location>
        <topology evidence="1">Multi-pass membrane protein</topology>
    </subcellularLocation>
</comment>
<dbReference type="RefSeq" id="WP_134246641.1">
    <property type="nucleotide sequence ID" value="NZ_SNQI01000001.1"/>
</dbReference>
<evidence type="ECO:0000313" key="8">
    <source>
        <dbReference type="Proteomes" id="UP000298517"/>
    </source>
</evidence>
<comment type="caution">
    <text evidence="7">The sequence shown here is derived from an EMBL/GenBank/DDBJ whole genome shotgun (WGS) entry which is preliminary data.</text>
</comment>
<evidence type="ECO:0000313" key="7">
    <source>
        <dbReference type="EMBL" id="TEW76630.1"/>
    </source>
</evidence>
<dbReference type="InterPro" id="IPR018385">
    <property type="entry name" value="C4_dicarb_anaerob_car-like"/>
</dbReference>
<dbReference type="InterPro" id="IPR051679">
    <property type="entry name" value="DASS-Related_Transporters"/>
</dbReference>
<evidence type="ECO:0000256" key="5">
    <source>
        <dbReference type="ARBA" id="ARBA00023136"/>
    </source>
</evidence>
<dbReference type="AlphaFoldDB" id="A0A4Y8AVV2"/>
<evidence type="ECO:0000256" key="1">
    <source>
        <dbReference type="ARBA" id="ARBA00004651"/>
    </source>
</evidence>
<proteinExistence type="predicted"/>
<dbReference type="Pfam" id="PF03606">
    <property type="entry name" value="DcuC"/>
    <property type="match status" value="1"/>
</dbReference>
<evidence type="ECO:0000256" key="6">
    <source>
        <dbReference type="SAM" id="Phobius"/>
    </source>
</evidence>
<evidence type="ECO:0000256" key="4">
    <source>
        <dbReference type="ARBA" id="ARBA00022989"/>
    </source>
</evidence>
<organism evidence="7 8">
    <name type="scientific">Gramella jeungdoensis</name>
    <dbReference type="NCBI Taxonomy" id="708091"/>
    <lineage>
        <taxon>Bacteria</taxon>
        <taxon>Pseudomonadati</taxon>
        <taxon>Bacteroidota</taxon>
        <taxon>Flavobacteriia</taxon>
        <taxon>Flavobacteriales</taxon>
        <taxon>Flavobacteriaceae</taxon>
        <taxon>Christiangramia</taxon>
    </lineage>
</organism>
<evidence type="ECO:0000256" key="2">
    <source>
        <dbReference type="ARBA" id="ARBA00022475"/>
    </source>
</evidence>
<feature type="transmembrane region" description="Helical" evidence="6">
    <location>
        <begin position="331"/>
        <end position="350"/>
    </location>
</feature>
<reference evidence="7 8" key="1">
    <citation type="journal article" date="2011" name="J. Microbiol.">
        <title>Gramella jeungdoensis sp. nov., isolated from a solar saltern in Korea.</title>
        <authorList>
            <person name="Joung Y."/>
            <person name="Kim H."/>
            <person name="Jang T."/>
            <person name="Ahn T.S."/>
            <person name="Joh K."/>
        </authorList>
    </citation>
    <scope>NUCLEOTIDE SEQUENCE [LARGE SCALE GENOMIC DNA]</scope>
    <source>
        <strain evidence="7 8">KCTC 23123</strain>
    </source>
</reference>
<gene>
    <name evidence="7" type="ORF">E2488_01925</name>
</gene>
<evidence type="ECO:0000256" key="3">
    <source>
        <dbReference type="ARBA" id="ARBA00022692"/>
    </source>
</evidence>
<feature type="transmembrane region" description="Helical" evidence="6">
    <location>
        <begin position="12"/>
        <end position="29"/>
    </location>
</feature>
<accession>A0A4Y8AVV2</accession>
<dbReference type="OrthoDB" id="255482at2"/>
<keyword evidence="5 6" id="KW-0472">Membrane</keyword>
<dbReference type="GO" id="GO:0005886">
    <property type="term" value="C:plasma membrane"/>
    <property type="evidence" value="ECO:0007669"/>
    <property type="project" value="UniProtKB-SubCell"/>
</dbReference>
<protein>
    <submittedName>
        <fullName evidence="7">YfcC family protein</fullName>
    </submittedName>
</protein>
<dbReference type="PANTHER" id="PTHR43652:SF2">
    <property type="entry name" value="BASIC AMINO ACID ANTIPORTER YFCC-RELATED"/>
    <property type="match status" value="1"/>
</dbReference>
<keyword evidence="8" id="KW-1185">Reference proteome</keyword>
<feature type="transmembrane region" description="Helical" evidence="6">
    <location>
        <begin position="272"/>
        <end position="293"/>
    </location>
</feature>
<feature type="transmembrane region" description="Helical" evidence="6">
    <location>
        <begin position="299"/>
        <end position="319"/>
    </location>
</feature>
<feature type="transmembrane region" description="Helical" evidence="6">
    <location>
        <begin position="92"/>
        <end position="113"/>
    </location>
</feature>